<dbReference type="InterPro" id="IPR001810">
    <property type="entry name" value="F-box_dom"/>
</dbReference>
<evidence type="ECO:0000313" key="5">
    <source>
        <dbReference type="Proteomes" id="UP001345691"/>
    </source>
</evidence>
<sequence>MKPEISKVRKRKRATQKGQTRVPESWIPPARVPAKWIHPARKPPVQKASAHNINELPRELLVHILQQLRQSSHASRDGSFLNALTTCSLWHDIGREITWTDICITNTSLPKFSNSKGSDLELTRSLTLSFHTRTPMPNHAFAAIQAREIPLPRVHEVQTMMPQTLELWKHLDKLPAMVEKMKALESFSLVISSPEGGLPGFYINHHQIRALLDAMPATVRHLELDTEGFWDCKESYAENHHVCPAIRRLSPRLKSLRLRMRWLCESLVPVSTFTSDQVSNNHSADAIKDSSALYPRSSASRSTAFVINTTGPFEDTRQLHCSLLHQDLFQAHGLFMDYLVAALRKAISEGRLRQFWTCSIITLLDAASSVHGSENRSALQSNTVFATLLLPYEAQCKFPALSGYGRYGPKPEHRRKWSAIRHPNQLKGAIDVEQVAPRRQISSVVEGGFVGGVWRPLLTGLRDPNNVFIRGTTVGWGHYKPLQPIWEMEDACGTRLLRSEKSDQLDDFQLLARDLTPREKICRQRKEARKRGLHVPYDAFYDDVELPDSDPADGDQATANQADENEDVAAAPTAAASLFAGTGENDEQNAADATTHDTSSFDPTHGADDIQDASRSESSSAGEANGGENAAHEEGDTIRSNHEDRLPEGNEESHAAEDTEVIDVHSGEAWIRRSGDTNIVSNGRDEILRQGEKLYRLRSGEHTIMFNEGEFVTQHSLTSGQNSILVTGDDYALESGHRCITTSGDRFNLESEIASIKVGYGTCSDESKEHSITQDYGKTVMRSGKLYISYHRDEYLVKYDGQIVAKGPVSGDDEPEKHDTGARKHNFEPEKHNPKPQKHDDLQQSLTRQVETDQQGAFMASLSKRGLFVISVVGSLILRICLTGTLVLLTLAILWGMVDAFWGRFWKLMGWHTISF</sequence>
<feature type="transmembrane region" description="Helical" evidence="2">
    <location>
        <begin position="867"/>
        <end position="898"/>
    </location>
</feature>
<evidence type="ECO:0000256" key="2">
    <source>
        <dbReference type="SAM" id="Phobius"/>
    </source>
</evidence>
<accession>A0ABR0J617</accession>
<feature type="region of interest" description="Disordered" evidence="1">
    <location>
        <begin position="807"/>
        <end position="844"/>
    </location>
</feature>
<feature type="compositionally biased region" description="Acidic residues" evidence="1">
    <location>
        <begin position="542"/>
        <end position="553"/>
    </location>
</feature>
<feature type="region of interest" description="Disordered" evidence="1">
    <location>
        <begin position="1"/>
        <end position="24"/>
    </location>
</feature>
<evidence type="ECO:0000259" key="3">
    <source>
        <dbReference type="Pfam" id="PF12937"/>
    </source>
</evidence>
<keyword evidence="2" id="KW-0472">Membrane</keyword>
<keyword evidence="2" id="KW-0812">Transmembrane</keyword>
<feature type="compositionally biased region" description="Basic and acidic residues" evidence="1">
    <location>
        <begin position="605"/>
        <end position="615"/>
    </location>
</feature>
<dbReference type="Pfam" id="PF12937">
    <property type="entry name" value="F-box-like"/>
    <property type="match status" value="1"/>
</dbReference>
<feature type="compositionally biased region" description="Basic and acidic residues" evidence="1">
    <location>
        <begin position="815"/>
        <end position="842"/>
    </location>
</feature>
<feature type="domain" description="F-box" evidence="3">
    <location>
        <begin position="53"/>
        <end position="104"/>
    </location>
</feature>
<reference evidence="4 5" key="1">
    <citation type="submission" date="2023-08" db="EMBL/GenBank/DDBJ databases">
        <title>Black Yeasts Isolated from many extreme environments.</title>
        <authorList>
            <person name="Coleine C."/>
            <person name="Stajich J.E."/>
            <person name="Selbmann L."/>
        </authorList>
    </citation>
    <scope>NUCLEOTIDE SEQUENCE [LARGE SCALE GENOMIC DNA]</scope>
    <source>
        <strain evidence="4 5">CCFEE 6328</strain>
    </source>
</reference>
<dbReference type="EMBL" id="JAVRRF010000016">
    <property type="protein sequence ID" value="KAK5057236.1"/>
    <property type="molecule type" value="Genomic_DNA"/>
</dbReference>
<feature type="compositionally biased region" description="Low complexity" evidence="1">
    <location>
        <begin position="616"/>
        <end position="629"/>
    </location>
</feature>
<dbReference type="Proteomes" id="UP001345691">
    <property type="component" value="Unassembled WGS sequence"/>
</dbReference>
<protein>
    <recommendedName>
        <fullName evidence="3">F-box domain-containing protein</fullName>
    </recommendedName>
</protein>
<feature type="region of interest" description="Disordered" evidence="1">
    <location>
        <begin position="542"/>
        <end position="569"/>
    </location>
</feature>
<evidence type="ECO:0000256" key="1">
    <source>
        <dbReference type="SAM" id="MobiDB-lite"/>
    </source>
</evidence>
<feature type="region of interest" description="Disordered" evidence="1">
    <location>
        <begin position="585"/>
        <end position="663"/>
    </location>
</feature>
<comment type="caution">
    <text evidence="4">The sequence shown here is derived from an EMBL/GenBank/DDBJ whole genome shotgun (WGS) entry which is preliminary data.</text>
</comment>
<organism evidence="4 5">
    <name type="scientific">Exophiala sideris</name>
    <dbReference type="NCBI Taxonomy" id="1016849"/>
    <lineage>
        <taxon>Eukaryota</taxon>
        <taxon>Fungi</taxon>
        <taxon>Dikarya</taxon>
        <taxon>Ascomycota</taxon>
        <taxon>Pezizomycotina</taxon>
        <taxon>Eurotiomycetes</taxon>
        <taxon>Chaetothyriomycetidae</taxon>
        <taxon>Chaetothyriales</taxon>
        <taxon>Herpotrichiellaceae</taxon>
        <taxon>Exophiala</taxon>
    </lineage>
</organism>
<evidence type="ECO:0000313" key="4">
    <source>
        <dbReference type="EMBL" id="KAK5057236.1"/>
    </source>
</evidence>
<feature type="compositionally biased region" description="Basic and acidic residues" evidence="1">
    <location>
        <begin position="630"/>
        <end position="663"/>
    </location>
</feature>
<keyword evidence="2" id="KW-1133">Transmembrane helix</keyword>
<name>A0ABR0J617_9EURO</name>
<proteinExistence type="predicted"/>
<gene>
    <name evidence="4" type="ORF">LTR69_007275</name>
</gene>
<keyword evidence="5" id="KW-1185">Reference proteome</keyword>